<protein>
    <submittedName>
        <fullName evidence="1">Uncharacterized protein</fullName>
    </submittedName>
</protein>
<accession>A0A0V0SF32</accession>
<evidence type="ECO:0000313" key="1">
    <source>
        <dbReference type="EMBL" id="KRX25287.1"/>
    </source>
</evidence>
<name>A0A0V0SF32_9BILA</name>
<feature type="non-terminal residue" evidence="1">
    <location>
        <position position="40"/>
    </location>
</feature>
<dbReference type="EMBL" id="JYDJ01004775">
    <property type="protein sequence ID" value="KRX25287.1"/>
    <property type="molecule type" value="Genomic_DNA"/>
</dbReference>
<comment type="caution">
    <text evidence="1">The sequence shown here is derived from an EMBL/GenBank/DDBJ whole genome shotgun (WGS) entry which is preliminary data.</text>
</comment>
<dbReference type="AlphaFoldDB" id="A0A0V0SF32"/>
<proteinExistence type="predicted"/>
<sequence length="40" mass="4424">MGSVFNVVNLSVINNTGDGSDVRKESLDFLVTWLLPKVCR</sequence>
<organism evidence="1 2">
    <name type="scientific">Trichinella murrelli</name>
    <dbReference type="NCBI Taxonomy" id="144512"/>
    <lineage>
        <taxon>Eukaryota</taxon>
        <taxon>Metazoa</taxon>
        <taxon>Ecdysozoa</taxon>
        <taxon>Nematoda</taxon>
        <taxon>Enoplea</taxon>
        <taxon>Dorylaimia</taxon>
        <taxon>Trichinellida</taxon>
        <taxon>Trichinellidae</taxon>
        <taxon>Trichinella</taxon>
    </lineage>
</organism>
<keyword evidence="2" id="KW-1185">Reference proteome</keyword>
<gene>
    <name evidence="1" type="ORF">T05_11465</name>
</gene>
<evidence type="ECO:0000313" key="2">
    <source>
        <dbReference type="Proteomes" id="UP000055048"/>
    </source>
</evidence>
<dbReference type="Proteomes" id="UP000055048">
    <property type="component" value="Unassembled WGS sequence"/>
</dbReference>
<reference evidence="1 2" key="1">
    <citation type="submission" date="2015-01" db="EMBL/GenBank/DDBJ databases">
        <title>Evolution of Trichinella species and genotypes.</title>
        <authorList>
            <person name="Korhonen P.K."/>
            <person name="Edoardo P."/>
            <person name="Giuseppe L.R."/>
            <person name="Gasser R.B."/>
        </authorList>
    </citation>
    <scope>NUCLEOTIDE SEQUENCE [LARGE SCALE GENOMIC DNA]</scope>
    <source>
        <strain evidence="1">ISS417</strain>
    </source>
</reference>